<evidence type="ECO:0000313" key="2">
    <source>
        <dbReference type="Proteomes" id="UP000011761"/>
    </source>
</evidence>
<dbReference type="GeneID" id="19111334"/>
<reference evidence="1 2" key="1">
    <citation type="journal article" date="2012" name="PLoS Pathog.">
        <title>Diverse lifestyles and strategies of plant pathogenesis encoded in the genomes of eighteen Dothideomycetes fungi.</title>
        <authorList>
            <person name="Ohm R.A."/>
            <person name="Feau N."/>
            <person name="Henrissat B."/>
            <person name="Schoch C.L."/>
            <person name="Horwitz B.A."/>
            <person name="Barry K.W."/>
            <person name="Condon B.J."/>
            <person name="Copeland A.C."/>
            <person name="Dhillon B."/>
            <person name="Glaser F."/>
            <person name="Hesse C.N."/>
            <person name="Kosti I."/>
            <person name="LaButti K."/>
            <person name="Lindquist E.A."/>
            <person name="Lucas S."/>
            <person name="Salamov A.A."/>
            <person name="Bradshaw R.E."/>
            <person name="Ciuffetti L."/>
            <person name="Hamelin R.C."/>
            <person name="Kema G.H.J."/>
            <person name="Lawrence C."/>
            <person name="Scott J.A."/>
            <person name="Spatafora J.W."/>
            <person name="Turgeon B.G."/>
            <person name="de Wit P.J.G.M."/>
            <person name="Zhong S."/>
            <person name="Goodwin S.B."/>
            <person name="Grigoriev I.V."/>
        </authorList>
    </citation>
    <scope>NUCLEOTIDE SEQUENCE [LARGE SCALE GENOMIC DNA]</scope>
    <source>
        <strain evidence="1 2">UAMH 10762</strain>
    </source>
</reference>
<evidence type="ECO:0000313" key="1">
    <source>
        <dbReference type="EMBL" id="EMC91889.1"/>
    </source>
</evidence>
<protein>
    <submittedName>
        <fullName evidence="1">Uncharacterized protein</fullName>
    </submittedName>
</protein>
<proteinExistence type="predicted"/>
<organism evidence="1 2">
    <name type="scientific">Baudoinia panamericana (strain UAMH 10762)</name>
    <name type="common">Angels' share fungus</name>
    <name type="synonym">Baudoinia compniacensis (strain UAMH 10762)</name>
    <dbReference type="NCBI Taxonomy" id="717646"/>
    <lineage>
        <taxon>Eukaryota</taxon>
        <taxon>Fungi</taxon>
        <taxon>Dikarya</taxon>
        <taxon>Ascomycota</taxon>
        <taxon>Pezizomycotina</taxon>
        <taxon>Dothideomycetes</taxon>
        <taxon>Dothideomycetidae</taxon>
        <taxon>Mycosphaerellales</taxon>
        <taxon>Teratosphaeriaceae</taxon>
        <taxon>Baudoinia</taxon>
    </lineage>
</organism>
<keyword evidence="2" id="KW-1185">Reference proteome</keyword>
<accession>M2MYX6</accession>
<dbReference type="AlphaFoldDB" id="M2MYX6"/>
<sequence length="85" mass="9668">MVYADKWFEERYTARNITVFFWLLDITLRCYRTCPYPLIIGFRKPPLVLSILMLLENARNGAGCRAGVPHGRPLGNAASVVRLGK</sequence>
<dbReference type="HOGENOM" id="CLU_2512277_0_0_1"/>
<dbReference type="KEGG" id="bcom:BAUCODRAFT_308972"/>
<dbReference type="RefSeq" id="XP_007681273.1">
    <property type="nucleotide sequence ID" value="XM_007683083.1"/>
</dbReference>
<name>M2MYX6_BAUPA</name>
<dbReference type="EMBL" id="KB445563">
    <property type="protein sequence ID" value="EMC91889.1"/>
    <property type="molecule type" value="Genomic_DNA"/>
</dbReference>
<dbReference type="Proteomes" id="UP000011761">
    <property type="component" value="Unassembled WGS sequence"/>
</dbReference>
<gene>
    <name evidence="1" type="ORF">BAUCODRAFT_308972</name>
</gene>